<organism evidence="3 4">
    <name type="scientific">Sulfitobacter dubius</name>
    <dbReference type="NCBI Taxonomy" id="218673"/>
    <lineage>
        <taxon>Bacteria</taxon>
        <taxon>Pseudomonadati</taxon>
        <taxon>Pseudomonadota</taxon>
        <taxon>Alphaproteobacteria</taxon>
        <taxon>Rhodobacterales</taxon>
        <taxon>Roseobacteraceae</taxon>
        <taxon>Sulfitobacter</taxon>
    </lineage>
</organism>
<dbReference type="InterPro" id="IPR012495">
    <property type="entry name" value="TadE-like_dom"/>
</dbReference>
<feature type="domain" description="TadE-like" evidence="2">
    <location>
        <begin position="14"/>
        <end position="56"/>
    </location>
</feature>
<sequence length="139" mass="14922">MTGRGYRFWEDEDGAVAVEFALVLPLLLAILFGIVCFGQYFSIAHSLQQLAAESARYSVLELSEANRMAKAEEFISGATSRFPILHSGKVSHAISPAVTAGPGIVVTITYNLSGSAIDLIDGFLGLDISEISRSSYLAY</sequence>
<geneLocation type="plasmid" evidence="3 4">
    <name>pDSM109990_a</name>
</geneLocation>
<feature type="transmembrane region" description="Helical" evidence="1">
    <location>
        <begin position="20"/>
        <end position="41"/>
    </location>
</feature>
<evidence type="ECO:0000259" key="2">
    <source>
        <dbReference type="Pfam" id="PF07811"/>
    </source>
</evidence>
<name>A0ABY3ZPL4_9RHOB</name>
<keyword evidence="1" id="KW-0472">Membrane</keyword>
<reference evidence="4" key="1">
    <citation type="journal article" date="2022" name="Microorganisms">
        <title>Beyond the ABCs#Discovery of Three New Plasmid Types in Rhodobacterales (RepQ, RepY, RepW).</title>
        <authorList>
            <person name="Freese H.M."/>
            <person name="Ringel V."/>
            <person name="Overmann J."/>
            <person name="Petersen J."/>
        </authorList>
    </citation>
    <scope>NUCLEOTIDE SEQUENCE [LARGE SCALE GENOMIC DNA]</scope>
    <source>
        <strain evidence="4">DSM 109990</strain>
        <plasmid evidence="4">pDSM109990_a</plasmid>
    </source>
</reference>
<dbReference type="Proteomes" id="UP000831019">
    <property type="component" value="Plasmid pDSM109990_a"/>
</dbReference>
<dbReference type="Pfam" id="PF07811">
    <property type="entry name" value="TadE"/>
    <property type="match status" value="1"/>
</dbReference>
<keyword evidence="1" id="KW-0812">Transmembrane</keyword>
<proteinExistence type="predicted"/>
<evidence type="ECO:0000313" key="4">
    <source>
        <dbReference type="Proteomes" id="UP000831019"/>
    </source>
</evidence>
<keyword evidence="4" id="KW-1185">Reference proteome</keyword>
<gene>
    <name evidence="3" type="ORF">DSM109990_03462</name>
</gene>
<evidence type="ECO:0000313" key="3">
    <source>
        <dbReference type="EMBL" id="UOA16578.1"/>
    </source>
</evidence>
<evidence type="ECO:0000256" key="1">
    <source>
        <dbReference type="SAM" id="Phobius"/>
    </source>
</evidence>
<dbReference type="EMBL" id="CP085145">
    <property type="protein sequence ID" value="UOA16578.1"/>
    <property type="molecule type" value="Genomic_DNA"/>
</dbReference>
<keyword evidence="1" id="KW-1133">Transmembrane helix</keyword>
<protein>
    <recommendedName>
        <fullName evidence="2">TadE-like domain-containing protein</fullName>
    </recommendedName>
</protein>
<keyword evidence="3" id="KW-0614">Plasmid</keyword>
<accession>A0ABY3ZPL4</accession>
<dbReference type="RefSeq" id="WP_243263280.1">
    <property type="nucleotide sequence ID" value="NZ_CP085145.1"/>
</dbReference>